<accession>A0A7H9B714</accession>
<dbReference type="GO" id="GO:0045003">
    <property type="term" value="P:double-strand break repair via synthesis-dependent strand annealing"/>
    <property type="evidence" value="ECO:0007669"/>
    <property type="project" value="TreeGrafter"/>
</dbReference>
<comment type="subunit">
    <text evidence="9">Interacts with the MHF histone-fold complex to form the FANCM-MHF complex.</text>
</comment>
<evidence type="ECO:0000256" key="7">
    <source>
        <dbReference type="ARBA" id="ARBA00023242"/>
    </source>
</evidence>
<evidence type="ECO:0000256" key="8">
    <source>
        <dbReference type="ARBA" id="ARBA00047995"/>
    </source>
</evidence>
<dbReference type="InterPro" id="IPR001650">
    <property type="entry name" value="Helicase_C-like"/>
</dbReference>
<dbReference type="GO" id="GO:0005634">
    <property type="term" value="C:nucleus"/>
    <property type="evidence" value="ECO:0007669"/>
    <property type="project" value="UniProtKB-SubCell"/>
</dbReference>
<keyword evidence="7" id="KW-0539">Nucleus</keyword>
<protein>
    <recommendedName>
        <fullName evidence="9">ATP-dependent DNA helicase</fullName>
        <ecNumber evidence="9">3.6.4.12</ecNumber>
    </recommendedName>
</protein>
<proteinExistence type="inferred from homology"/>
<dbReference type="FunFam" id="3.40.50.300:FF:000861">
    <property type="entry name" value="Fanconi anemia, complementation group M"/>
    <property type="match status" value="1"/>
</dbReference>
<organism evidence="13 14">
    <name type="scientific">Zygotorulaspora mrakii</name>
    <name type="common">Zygosaccharomyces mrakii</name>
    <dbReference type="NCBI Taxonomy" id="42260"/>
    <lineage>
        <taxon>Eukaryota</taxon>
        <taxon>Fungi</taxon>
        <taxon>Dikarya</taxon>
        <taxon>Ascomycota</taxon>
        <taxon>Saccharomycotina</taxon>
        <taxon>Saccharomycetes</taxon>
        <taxon>Saccharomycetales</taxon>
        <taxon>Saccharomycetaceae</taxon>
        <taxon>Zygotorulaspora</taxon>
    </lineage>
</organism>
<dbReference type="Pfam" id="PF00271">
    <property type="entry name" value="Helicase_C"/>
    <property type="match status" value="1"/>
</dbReference>
<dbReference type="SUPFAM" id="SSF52540">
    <property type="entry name" value="P-loop containing nucleoside triphosphate hydrolases"/>
    <property type="match status" value="1"/>
</dbReference>
<evidence type="ECO:0000256" key="1">
    <source>
        <dbReference type="ARBA" id="ARBA00004123"/>
    </source>
</evidence>
<evidence type="ECO:0000313" key="13">
    <source>
        <dbReference type="EMBL" id="QLG73739.1"/>
    </source>
</evidence>
<dbReference type="GO" id="GO:0016787">
    <property type="term" value="F:hydrolase activity"/>
    <property type="evidence" value="ECO:0007669"/>
    <property type="project" value="UniProtKB-KW"/>
</dbReference>
<gene>
    <name evidence="13" type="ORF">HG535_0F02500</name>
</gene>
<dbReference type="PANTHER" id="PTHR14025:SF20">
    <property type="entry name" value="FANCONI ANEMIA GROUP M PROTEIN"/>
    <property type="match status" value="1"/>
</dbReference>
<comment type="function">
    <text evidence="9">ATP-dependent DNA helicase involved in DNA damage repair by homologous recombination and in genome maintenance. Capable of unwinding D-loops. Plays a role in limiting crossover recombinants during mitotic DNA double-strand break (DSB) repair. Component of a FANCM-MHF complex which promotes gene conversion at blocked replication forks, probably by reversal of the stalled fork.</text>
</comment>
<name>A0A7H9B714_ZYGMR</name>
<keyword evidence="6" id="KW-0067">ATP-binding</keyword>
<feature type="compositionally biased region" description="Polar residues" evidence="10">
    <location>
        <begin position="547"/>
        <end position="557"/>
    </location>
</feature>
<dbReference type="GO" id="GO:0005524">
    <property type="term" value="F:ATP binding"/>
    <property type="evidence" value="ECO:0007669"/>
    <property type="project" value="UniProtKB-UniRule"/>
</dbReference>
<keyword evidence="14" id="KW-1185">Reference proteome</keyword>
<dbReference type="RefSeq" id="XP_037145465.1">
    <property type="nucleotide sequence ID" value="XM_037289570.1"/>
</dbReference>
<dbReference type="InterPro" id="IPR039686">
    <property type="entry name" value="FANCM/Mph1-like_ID"/>
</dbReference>
<evidence type="ECO:0000256" key="6">
    <source>
        <dbReference type="ARBA" id="ARBA00022840"/>
    </source>
</evidence>
<dbReference type="PROSITE" id="PS51194">
    <property type="entry name" value="HELICASE_CTER"/>
    <property type="match status" value="1"/>
</dbReference>
<dbReference type="PANTHER" id="PTHR14025">
    <property type="entry name" value="FANCONI ANEMIA GROUP M FANCM FAMILY MEMBER"/>
    <property type="match status" value="1"/>
</dbReference>
<dbReference type="InterPro" id="IPR006935">
    <property type="entry name" value="Helicase/UvrB_N"/>
</dbReference>
<evidence type="ECO:0000313" key="14">
    <source>
        <dbReference type="Proteomes" id="UP000509704"/>
    </source>
</evidence>
<keyword evidence="3" id="KW-0547">Nucleotide-binding</keyword>
<feature type="domain" description="Helicase ATP-binding" evidence="11">
    <location>
        <begin position="98"/>
        <end position="265"/>
    </location>
</feature>
<evidence type="ECO:0000256" key="9">
    <source>
        <dbReference type="RuleBase" id="RU367027"/>
    </source>
</evidence>
<evidence type="ECO:0000256" key="5">
    <source>
        <dbReference type="ARBA" id="ARBA00022806"/>
    </source>
</evidence>
<dbReference type="PROSITE" id="PS51192">
    <property type="entry name" value="HELICASE_ATP_BIND_1"/>
    <property type="match status" value="1"/>
</dbReference>
<dbReference type="GeneID" id="59237498"/>
<evidence type="ECO:0000256" key="2">
    <source>
        <dbReference type="ARBA" id="ARBA00009889"/>
    </source>
</evidence>
<dbReference type="InterPro" id="IPR027417">
    <property type="entry name" value="P-loop_NTPase"/>
</dbReference>
<dbReference type="CDD" id="cd18033">
    <property type="entry name" value="DEXDc_FANCM"/>
    <property type="match status" value="1"/>
</dbReference>
<feature type="compositionally biased region" description="Basic and acidic residues" evidence="10">
    <location>
        <begin position="525"/>
        <end position="541"/>
    </location>
</feature>
<dbReference type="CDD" id="cd12091">
    <property type="entry name" value="FANCM_ID"/>
    <property type="match status" value="1"/>
</dbReference>
<dbReference type="Gene3D" id="3.40.50.300">
    <property type="entry name" value="P-loop containing nucleotide triphosphate hydrolases"/>
    <property type="match status" value="2"/>
</dbReference>
<evidence type="ECO:0000259" key="12">
    <source>
        <dbReference type="PROSITE" id="PS51194"/>
    </source>
</evidence>
<keyword evidence="5" id="KW-0347">Helicase</keyword>
<feature type="region of interest" description="Disordered" evidence="10">
    <location>
        <begin position="525"/>
        <end position="557"/>
    </location>
</feature>
<dbReference type="GO" id="GO:0009378">
    <property type="term" value="F:four-way junction helicase activity"/>
    <property type="evidence" value="ECO:0007669"/>
    <property type="project" value="TreeGrafter"/>
</dbReference>
<sequence length="1021" mass="116341">MVMNNAELDSSAGRGIALREKSSQADAVNRMVSKSVIRKPIPIQRDLLGKKIGDQKSYYEEIKEVVTYRPTHHKLNAGRLHFFIYPTNFAIREYQLDIVRKSLFQNVLCAIPTGMGKTFIASAVMLNFFNWSMEGKIIFTAPTRPLVAQQIKACLGITGIPHDQTAILLDKSRKNREQIWDEKRVFFTTPQVVENDLKRGVLDPKSIICLVVDEAHRATGSYAYTNIVQFIGRFNTSIRILALTATPGANLEAVQEVVKNLCISKIETRTEESLDLARYMKPRHQKKVEIDLIGYIEDIIEKLGIAIKPVLEQAVELGIYEECKPSQINAFKAMQQSQKIVANPGIPEGIKWRNFFILQLLNHVGQMLKRVKIYGIRTFYSYFNDKYKEFTVKYDLGKSKNKTAAEFYYNPILKSVINQCEELLRTPKFISHGKLKYMQDELDVFFKYGKSDSRVIIFTELRESALEIVKFIDEQSDPHIKPHIFIGQSKGKEGFDEVSFIRKNGSKGRKKADRFKRLEEYKTVDEERKEKKKQEQLERGARRTGSSEEAQLNGMTQKQQKQVIQDFKDGQYNVLVCTSIGEEGLDIGEVDLIICYDTTGSPIKNIQRMGRTGRKRAGEIVLLFSGNESSKFEQAMKDYYNLQRLISQDLLHLKKSDRIVPKEIDPICRKEFITVNEEDHQLTNMDNTDDVIRYATQCMLGKKTNAKIKLKKDSINKEKRFFMPDNVNTGIVTAANLVEKVKIEDKSEKKLSKDFPTLDNLQYDSMEFSSPSRSDMGDFFEKDSKSVCLDDHQNSRNLQGVLLKETEKMDAFPDKNKDHPLENISLVGSVSLGEKIDSDELRHSSPPALKKRRLTAKPDGTKNNTSSIIRTNAISPEYPVRNQTEECDGLLTPEERKVFLSNYSASETVSIDTIPTFQKGTTYSTIPHSTRNEALLKLFQHLNENSEAIVIQMNRQRCIARGLQSGAVSFEEDVHVIAKEKGLLSKPLQNSQGTDEFETIPSLGCVDLEELDEILGSESDF</sequence>
<dbReference type="GO" id="GO:0043138">
    <property type="term" value="F:3'-5' DNA helicase activity"/>
    <property type="evidence" value="ECO:0007669"/>
    <property type="project" value="InterPro"/>
</dbReference>
<keyword evidence="4" id="KW-0378">Hydrolase</keyword>
<dbReference type="InterPro" id="IPR044749">
    <property type="entry name" value="FANCM_DEXDc"/>
</dbReference>
<reference evidence="13 14" key="1">
    <citation type="submission" date="2020-07" db="EMBL/GenBank/DDBJ databases">
        <title>The yeast mating-type switching endonuclease HO is a domesticated member of an unorthodox homing genetic element family.</title>
        <authorList>
            <person name="Coughlan A.Y."/>
            <person name="Lombardi L."/>
            <person name="Braun-Galleani S."/>
            <person name="Martos A.R."/>
            <person name="Galeote V."/>
            <person name="Bigey F."/>
            <person name="Dequin S."/>
            <person name="Byrne K.P."/>
            <person name="Wolfe K.H."/>
        </authorList>
    </citation>
    <scope>NUCLEOTIDE SEQUENCE [LARGE SCALE GENOMIC DNA]</scope>
    <source>
        <strain evidence="13 14">NRRL Y-6702</strain>
    </source>
</reference>
<evidence type="ECO:0000256" key="10">
    <source>
        <dbReference type="SAM" id="MobiDB-lite"/>
    </source>
</evidence>
<dbReference type="Proteomes" id="UP000509704">
    <property type="component" value="Chromosome 6"/>
</dbReference>
<dbReference type="OrthoDB" id="164902at2759"/>
<feature type="region of interest" description="Disordered" evidence="10">
    <location>
        <begin position="837"/>
        <end position="866"/>
    </location>
</feature>
<dbReference type="EC" id="3.6.4.12" evidence="9"/>
<dbReference type="Pfam" id="PF04851">
    <property type="entry name" value="ResIII"/>
    <property type="match status" value="1"/>
</dbReference>
<evidence type="ECO:0000259" key="11">
    <source>
        <dbReference type="PROSITE" id="PS51192"/>
    </source>
</evidence>
<dbReference type="GO" id="GO:0000400">
    <property type="term" value="F:four-way junction DNA binding"/>
    <property type="evidence" value="ECO:0007669"/>
    <property type="project" value="TreeGrafter"/>
</dbReference>
<comment type="catalytic activity">
    <reaction evidence="8 9">
        <text>ATP + H2O = ADP + phosphate + H(+)</text>
        <dbReference type="Rhea" id="RHEA:13065"/>
        <dbReference type="ChEBI" id="CHEBI:15377"/>
        <dbReference type="ChEBI" id="CHEBI:15378"/>
        <dbReference type="ChEBI" id="CHEBI:30616"/>
        <dbReference type="ChEBI" id="CHEBI:43474"/>
        <dbReference type="ChEBI" id="CHEBI:456216"/>
        <dbReference type="EC" id="3.6.4.12"/>
    </reaction>
</comment>
<dbReference type="EMBL" id="CP058609">
    <property type="protein sequence ID" value="QLG73739.1"/>
    <property type="molecule type" value="Genomic_DNA"/>
</dbReference>
<dbReference type="SMART" id="SM00487">
    <property type="entry name" value="DEXDc"/>
    <property type="match status" value="1"/>
</dbReference>
<evidence type="ECO:0000256" key="3">
    <source>
        <dbReference type="ARBA" id="ARBA00022741"/>
    </source>
</evidence>
<dbReference type="GO" id="GO:0036297">
    <property type="term" value="P:interstrand cross-link repair"/>
    <property type="evidence" value="ECO:0007669"/>
    <property type="project" value="TreeGrafter"/>
</dbReference>
<dbReference type="AlphaFoldDB" id="A0A7H9B714"/>
<comment type="subcellular location">
    <subcellularLocation>
        <location evidence="1 9">Nucleus</location>
    </subcellularLocation>
</comment>
<dbReference type="InterPro" id="IPR014001">
    <property type="entry name" value="Helicase_ATP-bd"/>
</dbReference>
<feature type="domain" description="Helicase C-terminal" evidence="12">
    <location>
        <begin position="441"/>
        <end position="657"/>
    </location>
</feature>
<comment type="similarity">
    <text evidence="2 9">Belongs to the DEAD box helicase family. DEAH subfamily. FANCM sub-subfamily.</text>
</comment>
<dbReference type="KEGG" id="zmk:HG535_0F02500"/>
<evidence type="ECO:0000256" key="4">
    <source>
        <dbReference type="ARBA" id="ARBA00022801"/>
    </source>
</evidence>
<dbReference type="SMART" id="SM00490">
    <property type="entry name" value="HELICc"/>
    <property type="match status" value="1"/>
</dbReference>